<dbReference type="OpenTargets" id="ENSG00000178562"/>
<dbReference type="GO" id="GO:0016020">
    <property type="term" value="C:membrane"/>
    <property type="evidence" value="ECO:0007669"/>
    <property type="project" value="UniProtKB-SubCell"/>
</dbReference>
<feature type="transmembrane region" description="Helical" evidence="11">
    <location>
        <begin position="48"/>
        <end position="74"/>
    </location>
</feature>
<evidence type="ECO:0000313" key="12">
    <source>
        <dbReference type="Ensembl" id="ENSP00000520836.1"/>
    </source>
</evidence>
<dbReference type="Proteomes" id="UP000005640">
    <property type="component" value="Chromosome 2"/>
</dbReference>
<proteinExistence type="evidence at protein level"/>
<dbReference type="HGNC" id="HGNC:1653">
    <property type="gene designation" value="CD28"/>
</dbReference>
<evidence type="ECO:0007829" key="14">
    <source>
        <dbReference type="PeptideAtlas" id="A0ABB0MVH3"/>
    </source>
</evidence>
<dbReference type="PRINTS" id="PR01717">
    <property type="entry name" value="CD28ANTIGEN"/>
</dbReference>
<reference evidence="12" key="4">
    <citation type="submission" date="2025-08" db="UniProtKB">
        <authorList>
            <consortium name="Ensembl"/>
        </authorList>
    </citation>
    <scope>IDENTIFICATION</scope>
</reference>
<keyword evidence="4 11" id="KW-1133">Transmembrane helix</keyword>
<comment type="subcellular location">
    <subcellularLocation>
        <location evidence="1">Membrane</location>
        <topology evidence="1">Single-pass type I membrane protein</topology>
    </subcellularLocation>
</comment>
<organism evidence="12 13">
    <name type="scientific">Homo sapiens</name>
    <name type="common">Human</name>
    <dbReference type="NCBI Taxonomy" id="9606"/>
    <lineage>
        <taxon>Eukaryota</taxon>
        <taxon>Metazoa</taxon>
        <taxon>Chordata</taxon>
        <taxon>Craniata</taxon>
        <taxon>Vertebrata</taxon>
        <taxon>Euteleostomi</taxon>
        <taxon>Mammalia</taxon>
        <taxon>Eutheria</taxon>
        <taxon>Euarchontoglires</taxon>
        <taxon>Primates</taxon>
        <taxon>Haplorrhini</taxon>
        <taxon>Catarrhini</taxon>
        <taxon>Hominidae</taxon>
        <taxon>Homo</taxon>
    </lineage>
</organism>
<keyword evidence="14 15" id="KW-1267">Proteomics identification</keyword>
<evidence type="ECO:0000256" key="9">
    <source>
        <dbReference type="ARBA" id="ARBA00023319"/>
    </source>
</evidence>
<reference evidence="12 13" key="2">
    <citation type="journal article" date="2004" name="Nature">
        <title>Finishing the euchromatic sequence of the human genome.</title>
        <authorList>
            <consortium name="International Human Genome Sequencing Consortium"/>
        </authorList>
    </citation>
    <scope>NUCLEOTIDE SEQUENCE [LARGE SCALE GENOMIC DNA]</scope>
</reference>
<reference evidence="12" key="5">
    <citation type="submission" date="2025-09" db="UniProtKB">
        <authorList>
            <consortium name="Ensembl"/>
        </authorList>
    </citation>
    <scope>IDENTIFICATION</scope>
</reference>
<protein>
    <submittedName>
        <fullName evidence="12">CD28 molecule</fullName>
    </submittedName>
</protein>
<reference evidence="12 13" key="3">
    <citation type="journal article" date="2005" name="Nature">
        <title>Generation and annotation of the DNA sequences of human chromosomes 2 and 4.</title>
        <authorList>
            <person name="Hillier L.W."/>
            <person name="Graves T.A."/>
            <person name="Fulton R.S."/>
            <person name="Fulton L.A."/>
            <person name="Pepin K.H."/>
            <person name="Minx P."/>
            <person name="Wagner-McPherson C."/>
            <person name="Layman D."/>
            <person name="Wylie K."/>
            <person name="Sekhon M."/>
            <person name="Becker M.C."/>
            <person name="Fewell G.A."/>
            <person name="Delehaunty K.D."/>
            <person name="Miner T.L."/>
            <person name="Nash W.E."/>
            <person name="Kremitzki C."/>
            <person name="Oddy L."/>
            <person name="Du H."/>
            <person name="Sun H."/>
            <person name="Bradshaw-Cordum H."/>
            <person name="Ali J."/>
            <person name="Carter J."/>
            <person name="Cordes M."/>
            <person name="Harris A."/>
            <person name="Isak A."/>
            <person name="van Brunt A."/>
            <person name="Nguyen C."/>
            <person name="Du F."/>
            <person name="Courtney L."/>
            <person name="Kalicki J."/>
            <person name="Ozersky P."/>
            <person name="Abbott S."/>
            <person name="Armstrong J."/>
            <person name="Belter E.A."/>
            <person name="Caruso L."/>
            <person name="Cedroni M."/>
            <person name="Cotton M."/>
            <person name="Davidson T."/>
            <person name="Desai A."/>
            <person name="Elliott G."/>
            <person name="Erb T."/>
            <person name="Fronick C."/>
            <person name="Gaige T."/>
            <person name="Haakenson W."/>
            <person name="Haglund K."/>
            <person name="Holmes A."/>
            <person name="Harkins R."/>
            <person name="Kim K."/>
            <person name="Kruchowski S.S."/>
            <person name="Strong C.M."/>
            <person name="Grewal N."/>
            <person name="Goyea E."/>
            <person name="Hou S."/>
            <person name="Levy A."/>
            <person name="Martinka S."/>
            <person name="Mead K."/>
            <person name="McLellan M.D."/>
            <person name="Meyer R."/>
            <person name="Randall-Maher J."/>
            <person name="Tomlinson C."/>
            <person name="Dauphin-Kohlberg S."/>
            <person name="Kozlowicz-Reilly A."/>
            <person name="Shah N."/>
            <person name="Swearengen-Shahid S."/>
            <person name="Snider J."/>
            <person name="Strong J.T."/>
            <person name="Thompson J."/>
            <person name="Yoakum M."/>
            <person name="Leonard S."/>
            <person name="Pearman C."/>
            <person name="Trani L."/>
            <person name="Radionenko M."/>
            <person name="Waligorski J.E."/>
            <person name="Wang C."/>
            <person name="Rock S.M."/>
            <person name="Tin-Wollam A.M."/>
            <person name="Maupin R."/>
            <person name="Latreille P."/>
            <person name="Wendl M.C."/>
            <person name="Yang S.P."/>
            <person name="Pohl C."/>
            <person name="Wallis J.W."/>
            <person name="Spieth J."/>
            <person name="Bieri T.A."/>
            <person name="Berkowicz N."/>
            <person name="Nelson J.O."/>
            <person name="Osborne J."/>
            <person name="Ding L."/>
            <person name="Meyer R."/>
            <person name="Sabo A."/>
            <person name="Shotland Y."/>
            <person name="Sinha P."/>
            <person name="Wohldmann P.E."/>
            <person name="Cook L.L."/>
            <person name="Hickenbotham M.T."/>
            <person name="Eldred J."/>
            <person name="Williams D."/>
            <person name="Jones T.A."/>
            <person name="She X."/>
            <person name="Ciccarelli F.D."/>
            <person name="Izaurralde E."/>
            <person name="Taylor J."/>
            <person name="Schmutz J."/>
            <person name="Myers R.M."/>
            <person name="Cox D.R."/>
            <person name="Huang X."/>
            <person name="McPherson J.D."/>
            <person name="Mardis E.R."/>
            <person name="Clifton S.W."/>
            <person name="Warren W.C."/>
            <person name="Chinwalla A.T."/>
            <person name="Eddy S.R."/>
            <person name="Marra M.A."/>
            <person name="Ovcharenko I."/>
            <person name="Furey T.S."/>
            <person name="Miller W."/>
            <person name="Eichler E.E."/>
            <person name="Bork P."/>
            <person name="Suyama M."/>
            <person name="Torrents D."/>
            <person name="Waterston R.H."/>
            <person name="Wilson R.K."/>
        </authorList>
    </citation>
    <scope>NUCLEOTIDE SEQUENCE [LARGE SCALE GENOMIC DNA]</scope>
</reference>
<keyword evidence="13" id="KW-1185">Reference proteome</keyword>
<evidence type="ECO:0007829" key="15">
    <source>
        <dbReference type="ProteomicsDB" id="A0ABB0MVH3"/>
    </source>
</evidence>
<keyword evidence="7" id="KW-0675">Receptor</keyword>
<keyword evidence="9" id="KW-0393">Immunoglobulin domain</keyword>
<dbReference type="EMBL" id="AC125238">
    <property type="status" value="NOT_ANNOTATED_CDS"/>
    <property type="molecule type" value="Genomic_DNA"/>
</dbReference>
<dbReference type="PANTHER" id="PTHR11494">
    <property type="entry name" value="CYTOTOXIC T-LYMPHOCYTE PROTEIN"/>
    <property type="match status" value="1"/>
</dbReference>
<reference evidence="12 13" key="1">
    <citation type="journal article" date="2001" name="Nature">
        <title>Initial sequencing and analysis of the human genome.</title>
        <authorList>
            <consortium name="International Human Genome Sequencing Consortium"/>
            <person name="Lander E.S."/>
            <person name="Linton L.M."/>
            <person name="Birren B."/>
            <person name="Nusbaum C."/>
            <person name="Zody M.C."/>
            <person name="Baldwin J."/>
            <person name="Devon K."/>
            <person name="Dewar K."/>
            <person name="Doyle M."/>
            <person name="FitzHugh W."/>
            <person name="Funke R."/>
            <person name="Gage D."/>
            <person name="Harris K."/>
            <person name="Heaford A."/>
            <person name="Howland J."/>
            <person name="Kann L."/>
            <person name="Lehoczky J."/>
            <person name="LeVine R."/>
            <person name="McEwan P."/>
            <person name="McKernan K."/>
            <person name="Meldrim J."/>
            <person name="Mesirov J.P."/>
            <person name="Miranda C."/>
            <person name="Morris W."/>
            <person name="Naylor J."/>
            <person name="Raymond C."/>
            <person name="Rosetti M."/>
            <person name="Santos R."/>
            <person name="Sheridan A."/>
            <person name="Sougnez C."/>
            <person name="Stange-Thomann N."/>
            <person name="Stojanovic N."/>
            <person name="Subramanian A."/>
            <person name="Wyman D."/>
            <person name="Rogers J."/>
            <person name="Sulston J."/>
            <person name="Ainscough R."/>
            <person name="Beck S."/>
            <person name="Bentley D."/>
            <person name="Burton J."/>
            <person name="Clee C."/>
            <person name="Carter N."/>
            <person name="Coulson A."/>
            <person name="Deadman R."/>
            <person name="Deloukas P."/>
            <person name="Dunham A."/>
            <person name="Dunham I."/>
            <person name="Durbin R."/>
            <person name="French L."/>
            <person name="Grafham D."/>
            <person name="Gregory S."/>
            <person name="Hubbard T."/>
            <person name="Humphray S."/>
            <person name="Hunt A."/>
            <person name="Jones M."/>
            <person name="Lloyd C."/>
            <person name="McMurray A."/>
            <person name="Matthews L."/>
            <person name="Mercer S."/>
            <person name="Milne S."/>
            <person name="Mullikin J.C."/>
            <person name="Mungall A."/>
            <person name="Plumb R."/>
            <person name="Ross M."/>
            <person name="Shownkeen R."/>
            <person name="Sims S."/>
            <person name="Waterston R.H."/>
            <person name="Wilson R.K."/>
            <person name="Hillier L.W."/>
            <person name="McPherson J.D."/>
            <person name="Marra M.A."/>
            <person name="Mardis E.R."/>
            <person name="Fulton L.A."/>
            <person name="Chinwalla A.T."/>
            <person name="Pepin K.H."/>
            <person name="Gish W.R."/>
            <person name="Chissoe S.L."/>
            <person name="Wendl M.C."/>
            <person name="Delehaunty K.D."/>
            <person name="Miner T.L."/>
            <person name="Delehaunty A."/>
            <person name="Kramer J.B."/>
            <person name="Cook L.L."/>
            <person name="Fulton R.S."/>
            <person name="Johnson D.L."/>
            <person name="Minx P.J."/>
            <person name="Clifton S.W."/>
            <person name="Hawkins T."/>
            <person name="Branscomb E."/>
            <person name="Predki P."/>
            <person name="Richardson P."/>
            <person name="Wenning S."/>
            <person name="Slezak T."/>
            <person name="Doggett N."/>
            <person name="Cheng J.F."/>
            <person name="Olsen A."/>
            <person name="Lucas S."/>
            <person name="Elkin C."/>
            <person name="Uberbacher E."/>
            <person name="Frazier M."/>
            <person name="Gibbs R.A."/>
            <person name="Muzny D.M."/>
            <person name="Scherer S.E."/>
            <person name="Bouck J.B."/>
            <person name="Sodergren E.J."/>
            <person name="Worley K.C."/>
            <person name="Rives C.M."/>
            <person name="Gorrell J.H."/>
            <person name="Metzker M.L."/>
            <person name="Naylor S.L."/>
            <person name="Kucherlapati R.S."/>
            <person name="Nelson D.L."/>
            <person name="Weinstock G.M."/>
            <person name="Sakaki Y."/>
            <person name="Fujiyama A."/>
            <person name="Hattori M."/>
            <person name="Yada T."/>
            <person name="Toyoda A."/>
            <person name="Itoh T."/>
            <person name="Kawagoe C."/>
            <person name="Watanabe H."/>
            <person name="Totoki Y."/>
            <person name="Taylor T."/>
            <person name="Weissenbach J."/>
            <person name="Heilig R."/>
            <person name="Saurin W."/>
            <person name="Artiguenave F."/>
            <person name="Brottier P."/>
            <person name="Bruls T."/>
            <person name="Pelletier E."/>
            <person name="Robert C."/>
            <person name="Wincker P."/>
            <person name="Smith D.R."/>
            <person name="Doucette-Stamm L."/>
            <person name="Rubenfield M."/>
            <person name="Weinstock K."/>
            <person name="Lee H.M."/>
            <person name="Dubois J."/>
            <person name="Rosenthal A."/>
            <person name="Platzer M."/>
            <person name="Nyakatura G."/>
            <person name="Taudien S."/>
            <person name="Rump A."/>
            <person name="Yang H."/>
            <person name="Yu J."/>
            <person name="Wang J."/>
            <person name="Huang G."/>
            <person name="Gu J."/>
            <person name="Hood L."/>
            <person name="Rowen L."/>
            <person name="Madan A."/>
            <person name="Qin S."/>
            <person name="Davis R.W."/>
            <person name="Federspiel N.A."/>
            <person name="Abola A.P."/>
            <person name="Proctor M.J."/>
            <person name="Myers R.M."/>
            <person name="Schmutz J."/>
            <person name="Dickson M."/>
            <person name="Grimwood J."/>
            <person name="Cox D.R."/>
            <person name="Olson M.V."/>
            <person name="Kaul R."/>
            <person name="Raymond C."/>
            <person name="Shimizu N."/>
            <person name="Kawasaki K."/>
            <person name="Minoshima S."/>
            <person name="Evans G.A."/>
            <person name="Athanasiou M."/>
            <person name="Schultz R."/>
            <person name="Roe B.A."/>
            <person name="Chen F."/>
            <person name="Pan H."/>
            <person name="Ramser J."/>
            <person name="Lehrach H."/>
            <person name="Reinhardt R."/>
            <person name="McCombie W.R."/>
            <person name="de la Bastide M."/>
            <person name="Dedhia N."/>
            <person name="Blocker H."/>
            <person name="Hornischer K."/>
            <person name="Nordsiek G."/>
            <person name="Agarwala R."/>
            <person name="Aravind L."/>
            <person name="Bailey J.A."/>
            <person name="Bateman A."/>
            <person name="Batzoglou S."/>
            <person name="Birney E."/>
            <person name="Bork P."/>
            <person name="Brown D.G."/>
            <person name="Burge C.B."/>
            <person name="Cerutti L."/>
            <person name="Chen H.C."/>
            <person name="Church D."/>
            <person name="Clamp M."/>
            <person name="Copley R.R."/>
            <person name="Doerks T."/>
            <person name="Eddy S.R."/>
            <person name="Eichler E.E."/>
            <person name="Furey T.S."/>
            <person name="Galagan J."/>
            <person name="Gilbert J.G."/>
            <person name="Harmon C."/>
            <person name="Hayashizaki Y."/>
            <person name="Haussler D."/>
            <person name="Hermjakob H."/>
            <person name="Hokamp K."/>
            <person name="Jang W."/>
            <person name="Johnson L.S."/>
            <person name="Jones T.A."/>
            <person name="Kasif S."/>
            <person name="Kaspryzk A."/>
            <person name="Kennedy S."/>
            <person name="Kent W.J."/>
            <person name="Kitts P."/>
            <person name="Koonin E.V."/>
            <person name="Korf I."/>
            <person name="Kulp D."/>
            <person name="Lancet D."/>
            <person name="Lowe T.M."/>
            <person name="McLysaght A."/>
            <person name="Mikkelsen T."/>
            <person name="Moran J.V."/>
            <person name="Mulder N."/>
            <person name="Pollara V.J."/>
            <person name="Ponting C.P."/>
            <person name="Schuler G."/>
            <person name="Schultz J."/>
            <person name="Slater G."/>
            <person name="Smit A.F."/>
            <person name="Stupka E."/>
            <person name="Szustakowski J."/>
            <person name="Thierry-Mieg D."/>
            <person name="Thierry-Mieg J."/>
            <person name="Wagner L."/>
            <person name="Wallis J."/>
            <person name="Wheeler R."/>
            <person name="Williams A."/>
            <person name="Wolf Y.I."/>
            <person name="Wolfe K.H."/>
            <person name="Yang S.P."/>
            <person name="Yeh R.F."/>
            <person name="Collins F."/>
            <person name="Guyer M.S."/>
            <person name="Peterson J."/>
            <person name="Felsenfeld A."/>
            <person name="Wetterstrand K.A."/>
            <person name="Patrinos A."/>
            <person name="Morgan M.J."/>
            <person name="de Jong P."/>
            <person name="Catanese J.J."/>
            <person name="Osoegawa K."/>
            <person name="Shizuya H."/>
            <person name="Choi S."/>
            <person name="Chen Y.J."/>
        </authorList>
    </citation>
    <scope>NUCLEOTIDE SEQUENCE [LARGE SCALE GENOMIC DNA]</scope>
</reference>
<keyword evidence="8" id="KW-0325">Glycoprotein</keyword>
<dbReference type="AlphaFoldDB" id="A0ABB0MVH3"/>
<evidence type="ECO:0000256" key="7">
    <source>
        <dbReference type="ARBA" id="ARBA00023170"/>
    </source>
</evidence>
<evidence type="ECO:0000256" key="8">
    <source>
        <dbReference type="ARBA" id="ARBA00023180"/>
    </source>
</evidence>
<sequence>MPCGLSALIMCPKGMVAVVVAVDDGDSQALAGKHLCPSPLFPGPSKPFWVLVVVGGVLACYSLLVTVAFIIFWVRSKRSRLLHSDYMNMTPRRPGPTRKHYQPYAPPRDFAAYRS</sequence>
<evidence type="ECO:0000313" key="13">
    <source>
        <dbReference type="Proteomes" id="UP000005640"/>
    </source>
</evidence>
<keyword evidence="6" id="KW-1015">Disulfide bond</keyword>
<dbReference type="Ensembl" id="ENST00000718458.1">
    <property type="protein sequence ID" value="ENSP00000520836.1"/>
    <property type="gene ID" value="ENSG00000178562.19"/>
</dbReference>
<name>A0ABB0MVH3_HUMAN</name>
<dbReference type="InterPro" id="IPR040216">
    <property type="entry name" value="CTLA4/CD28"/>
</dbReference>
<evidence type="ECO:0000256" key="11">
    <source>
        <dbReference type="SAM" id="Phobius"/>
    </source>
</evidence>
<evidence type="ECO:0000256" key="1">
    <source>
        <dbReference type="ARBA" id="ARBA00004479"/>
    </source>
</evidence>
<dbReference type="InterPro" id="IPR008093">
    <property type="entry name" value="CD28"/>
</dbReference>
<gene>
    <name evidence="12" type="primary">CD28</name>
</gene>
<dbReference type="PANTHER" id="PTHR11494:SF7">
    <property type="entry name" value="T-CELL-SPECIFIC SURFACE GLYCOPROTEIN CD28"/>
    <property type="match status" value="1"/>
</dbReference>
<evidence type="ECO:0000256" key="2">
    <source>
        <dbReference type="ARBA" id="ARBA00022692"/>
    </source>
</evidence>
<evidence type="ECO:0000256" key="6">
    <source>
        <dbReference type="ARBA" id="ARBA00023157"/>
    </source>
</evidence>
<evidence type="ECO:0000256" key="10">
    <source>
        <dbReference type="SAM" id="MobiDB-lite"/>
    </source>
</evidence>
<evidence type="ECO:0000256" key="4">
    <source>
        <dbReference type="ARBA" id="ARBA00022989"/>
    </source>
</evidence>
<keyword evidence="3" id="KW-0732">Signal</keyword>
<accession>A0ABB0MVH3</accession>
<feature type="region of interest" description="Disordered" evidence="10">
    <location>
        <begin position="87"/>
        <end position="115"/>
    </location>
</feature>
<keyword evidence="2 11" id="KW-0812">Transmembrane</keyword>
<evidence type="ECO:0000256" key="3">
    <source>
        <dbReference type="ARBA" id="ARBA00022729"/>
    </source>
</evidence>
<dbReference type="GeneTree" id="ENSGT00530000063873"/>
<evidence type="ECO:0000256" key="5">
    <source>
        <dbReference type="ARBA" id="ARBA00023136"/>
    </source>
</evidence>
<keyword evidence="5 11" id="KW-0472">Membrane</keyword>